<evidence type="ECO:0000256" key="1">
    <source>
        <dbReference type="ARBA" id="ARBA00004141"/>
    </source>
</evidence>
<feature type="transmembrane region" description="Helical" evidence="11">
    <location>
        <begin position="198"/>
        <end position="220"/>
    </location>
</feature>
<comment type="subcellular location">
    <subcellularLocation>
        <location evidence="11 12">Cell membrane</location>
        <topology evidence="11 12">Multi-pass membrane protein</topology>
    </subcellularLocation>
    <subcellularLocation>
        <location evidence="1">Membrane</location>
        <topology evidence="1">Multi-pass membrane protein</topology>
    </subcellularLocation>
</comment>
<feature type="transmembrane region" description="Helical" evidence="11">
    <location>
        <begin position="111"/>
        <end position="130"/>
    </location>
</feature>
<protein>
    <recommendedName>
        <fullName evidence="11 12">ATP synthase subunit a</fullName>
    </recommendedName>
    <alternativeName>
        <fullName evidence="11">ATP synthase F0 sector subunit a</fullName>
    </alternativeName>
    <alternativeName>
        <fullName evidence="11">F-ATPase subunit 6</fullName>
    </alternativeName>
</protein>
<evidence type="ECO:0000256" key="7">
    <source>
        <dbReference type="ARBA" id="ARBA00022989"/>
    </source>
</evidence>
<evidence type="ECO:0000256" key="9">
    <source>
        <dbReference type="ARBA" id="ARBA00023136"/>
    </source>
</evidence>
<comment type="function">
    <text evidence="11 12">Key component of the proton channel; it plays a direct role in the translocation of protons across the membrane.</text>
</comment>
<keyword evidence="6 11" id="KW-0375">Hydrogen ion transport</keyword>
<comment type="similarity">
    <text evidence="2 11 12">Belongs to the ATPase A chain family.</text>
</comment>
<dbReference type="CDD" id="cd00310">
    <property type="entry name" value="ATP-synt_Fo_a_6"/>
    <property type="match status" value="1"/>
</dbReference>
<keyword evidence="8 11" id="KW-0406">Ion transport</keyword>
<organism evidence="13 14">
    <name type="scientific">Candidatus Berkelbacteria bacterium CG_4_9_14_3_um_filter_39_23</name>
    <dbReference type="NCBI Taxonomy" id="1974508"/>
    <lineage>
        <taxon>Bacteria</taxon>
        <taxon>Candidatus Berkelbacteria</taxon>
    </lineage>
</organism>
<gene>
    <name evidence="11 13" type="primary">atpB</name>
    <name evidence="13" type="ORF">CO101_01280</name>
</gene>
<proteinExistence type="inferred from homology"/>
<evidence type="ECO:0000256" key="3">
    <source>
        <dbReference type="ARBA" id="ARBA00022448"/>
    </source>
</evidence>
<dbReference type="HAMAP" id="MF_01393">
    <property type="entry name" value="ATP_synth_a_bact"/>
    <property type="match status" value="1"/>
</dbReference>
<accession>A0A2M8C619</accession>
<keyword evidence="4 11" id="KW-0138">CF(0)</keyword>
<dbReference type="InterPro" id="IPR035908">
    <property type="entry name" value="F0_ATP_A_sf"/>
</dbReference>
<comment type="caution">
    <text evidence="13">The sequence shown here is derived from an EMBL/GenBank/DDBJ whole genome shotgun (WGS) entry which is preliminary data.</text>
</comment>
<reference evidence="14" key="1">
    <citation type="submission" date="2017-09" db="EMBL/GenBank/DDBJ databases">
        <title>Depth-based differentiation of microbial function through sediment-hosted aquifers and enrichment of novel symbionts in the deep terrestrial subsurface.</title>
        <authorList>
            <person name="Probst A.J."/>
            <person name="Ladd B."/>
            <person name="Jarett J.K."/>
            <person name="Geller-Mcgrath D.E."/>
            <person name="Sieber C.M.K."/>
            <person name="Emerson J.B."/>
            <person name="Anantharaman K."/>
            <person name="Thomas B.C."/>
            <person name="Malmstrom R."/>
            <person name="Stieglmeier M."/>
            <person name="Klingl A."/>
            <person name="Woyke T."/>
            <person name="Ryan C.M."/>
            <person name="Banfield J.F."/>
        </authorList>
    </citation>
    <scope>NUCLEOTIDE SEQUENCE [LARGE SCALE GENOMIC DNA]</scope>
</reference>
<dbReference type="GO" id="GO:0045259">
    <property type="term" value="C:proton-transporting ATP synthase complex"/>
    <property type="evidence" value="ECO:0007669"/>
    <property type="project" value="UniProtKB-KW"/>
</dbReference>
<evidence type="ECO:0000256" key="10">
    <source>
        <dbReference type="ARBA" id="ARBA00023310"/>
    </source>
</evidence>
<keyword evidence="10 11" id="KW-0066">ATP synthesis</keyword>
<evidence type="ECO:0000256" key="12">
    <source>
        <dbReference type="RuleBase" id="RU000483"/>
    </source>
</evidence>
<name>A0A2M8C619_9BACT</name>
<dbReference type="PRINTS" id="PR00123">
    <property type="entry name" value="ATPASEA"/>
</dbReference>
<dbReference type="PANTHER" id="PTHR42823">
    <property type="entry name" value="ATP SYNTHASE SUBUNIT A, CHLOROPLASTIC"/>
    <property type="match status" value="1"/>
</dbReference>
<keyword evidence="11" id="KW-1003">Cell membrane</keyword>
<evidence type="ECO:0000256" key="11">
    <source>
        <dbReference type="HAMAP-Rule" id="MF_01393"/>
    </source>
</evidence>
<dbReference type="Proteomes" id="UP000229421">
    <property type="component" value="Unassembled WGS sequence"/>
</dbReference>
<dbReference type="Pfam" id="PF00119">
    <property type="entry name" value="ATP-synt_A"/>
    <property type="match status" value="1"/>
</dbReference>
<evidence type="ECO:0000256" key="4">
    <source>
        <dbReference type="ARBA" id="ARBA00022547"/>
    </source>
</evidence>
<keyword evidence="3 11" id="KW-0813">Transport</keyword>
<dbReference type="SUPFAM" id="SSF81336">
    <property type="entry name" value="F1F0 ATP synthase subunit A"/>
    <property type="match status" value="1"/>
</dbReference>
<dbReference type="GO" id="GO:0005886">
    <property type="term" value="C:plasma membrane"/>
    <property type="evidence" value="ECO:0007669"/>
    <property type="project" value="UniProtKB-SubCell"/>
</dbReference>
<evidence type="ECO:0000256" key="5">
    <source>
        <dbReference type="ARBA" id="ARBA00022692"/>
    </source>
</evidence>
<feature type="transmembrane region" description="Helical" evidence="11">
    <location>
        <begin position="70"/>
        <end position="91"/>
    </location>
</feature>
<keyword evidence="7 11" id="KW-1133">Transmembrane helix</keyword>
<dbReference type="Gene3D" id="1.20.120.220">
    <property type="entry name" value="ATP synthase, F0 complex, subunit A"/>
    <property type="match status" value="1"/>
</dbReference>
<feature type="transmembrane region" description="Helical" evidence="11">
    <location>
        <begin position="171"/>
        <end position="192"/>
    </location>
</feature>
<evidence type="ECO:0000313" key="13">
    <source>
        <dbReference type="EMBL" id="PJB51648.1"/>
    </source>
</evidence>
<dbReference type="InterPro" id="IPR023011">
    <property type="entry name" value="ATP_synth_F0_asu_AS"/>
</dbReference>
<dbReference type="NCBIfam" id="TIGR01131">
    <property type="entry name" value="ATP_synt_6_or_A"/>
    <property type="match status" value="1"/>
</dbReference>
<evidence type="ECO:0000256" key="8">
    <source>
        <dbReference type="ARBA" id="ARBA00023065"/>
    </source>
</evidence>
<dbReference type="InterPro" id="IPR000568">
    <property type="entry name" value="ATP_synth_F0_asu"/>
</dbReference>
<dbReference type="PANTHER" id="PTHR42823:SF3">
    <property type="entry name" value="ATP SYNTHASE SUBUNIT A, CHLOROPLASTIC"/>
    <property type="match status" value="1"/>
</dbReference>
<dbReference type="InterPro" id="IPR045082">
    <property type="entry name" value="ATP_syn_F0_a_bact/chloroplast"/>
</dbReference>
<sequence length="229" mass="25854">MHEISLSAEKLFLIGSFNVTNARLTSIIVSILIVTFTIIFRRSRFLETIIEFLYGLFSDVLESRKLAREFLPLLTTFFIFIVINNWFGLLPGVGTIKYNDLPLLRSANADLSTTFALAIISITTTAYYGIKHTKSIYIQKFFNFKNPIFFAVGLLELLGEFSRMLSFSFRLFGNIFAGEILLLVIAFLVPVIAPLPFIGLEIFVGLIQALVFTMLTLVFLKIATTKEGH</sequence>
<evidence type="ECO:0000256" key="2">
    <source>
        <dbReference type="ARBA" id="ARBA00006810"/>
    </source>
</evidence>
<dbReference type="GO" id="GO:0046933">
    <property type="term" value="F:proton-transporting ATP synthase activity, rotational mechanism"/>
    <property type="evidence" value="ECO:0007669"/>
    <property type="project" value="UniProtKB-UniRule"/>
</dbReference>
<dbReference type="GO" id="GO:0042777">
    <property type="term" value="P:proton motive force-driven plasma membrane ATP synthesis"/>
    <property type="evidence" value="ECO:0007669"/>
    <property type="project" value="TreeGrafter"/>
</dbReference>
<keyword evidence="9 11" id="KW-0472">Membrane</keyword>
<feature type="transmembrane region" description="Helical" evidence="11">
    <location>
        <begin position="20"/>
        <end position="40"/>
    </location>
</feature>
<dbReference type="AlphaFoldDB" id="A0A2M8C619"/>
<keyword evidence="5 11" id="KW-0812">Transmembrane</keyword>
<evidence type="ECO:0000256" key="6">
    <source>
        <dbReference type="ARBA" id="ARBA00022781"/>
    </source>
</evidence>
<dbReference type="PROSITE" id="PS00449">
    <property type="entry name" value="ATPASE_A"/>
    <property type="match status" value="1"/>
</dbReference>
<dbReference type="EMBL" id="PFTZ01000043">
    <property type="protein sequence ID" value="PJB51648.1"/>
    <property type="molecule type" value="Genomic_DNA"/>
</dbReference>
<evidence type="ECO:0000313" key="14">
    <source>
        <dbReference type="Proteomes" id="UP000229421"/>
    </source>
</evidence>